<dbReference type="PANTHER" id="PTHR48106:SF18">
    <property type="entry name" value="QUINONE OXIDOREDUCTASE PIG3"/>
    <property type="match status" value="1"/>
</dbReference>
<dbReference type="Proteomes" id="UP000595349">
    <property type="component" value="Chromosome"/>
</dbReference>
<dbReference type="InterPro" id="IPR036291">
    <property type="entry name" value="NAD(P)-bd_dom_sf"/>
</dbReference>
<proteinExistence type="predicted"/>
<dbReference type="KEGG" id="scib:HUG20_11295"/>
<dbReference type="AlphaFoldDB" id="A0A7T7CFT4"/>
<accession>A0A7T7CFT4</accession>
<keyword evidence="5" id="KW-1185">Reference proteome</keyword>
<evidence type="ECO:0000313" key="5">
    <source>
        <dbReference type="Proteomes" id="UP000595349"/>
    </source>
</evidence>
<dbReference type="SUPFAM" id="SSF51735">
    <property type="entry name" value="NAD(P)-binding Rossmann-fold domains"/>
    <property type="match status" value="1"/>
</dbReference>
<dbReference type="SUPFAM" id="SSF50129">
    <property type="entry name" value="GroES-like"/>
    <property type="match status" value="1"/>
</dbReference>
<keyword evidence="2" id="KW-0560">Oxidoreductase</keyword>
<dbReference type="InterPro" id="IPR020843">
    <property type="entry name" value="ER"/>
</dbReference>
<dbReference type="PANTHER" id="PTHR48106">
    <property type="entry name" value="QUINONE OXIDOREDUCTASE PIG3-RELATED"/>
    <property type="match status" value="1"/>
</dbReference>
<organism evidence="4 5">
    <name type="scientific">Salicibibacter cibi</name>
    <dbReference type="NCBI Taxonomy" id="2743001"/>
    <lineage>
        <taxon>Bacteria</taxon>
        <taxon>Bacillati</taxon>
        <taxon>Bacillota</taxon>
        <taxon>Bacilli</taxon>
        <taxon>Bacillales</taxon>
        <taxon>Bacillaceae</taxon>
        <taxon>Salicibibacter</taxon>
    </lineage>
</organism>
<feature type="domain" description="Enoyl reductase (ER)" evidence="3">
    <location>
        <begin position="8"/>
        <end position="322"/>
    </location>
</feature>
<dbReference type="Gene3D" id="3.90.180.10">
    <property type="entry name" value="Medium-chain alcohol dehydrogenases, catalytic domain"/>
    <property type="match status" value="1"/>
</dbReference>
<dbReference type="Gene3D" id="3.40.50.720">
    <property type="entry name" value="NAD(P)-binding Rossmann-like Domain"/>
    <property type="match status" value="1"/>
</dbReference>
<evidence type="ECO:0000256" key="1">
    <source>
        <dbReference type="ARBA" id="ARBA00022857"/>
    </source>
</evidence>
<dbReference type="InterPro" id="IPR013154">
    <property type="entry name" value="ADH-like_N"/>
</dbReference>
<dbReference type="EMBL" id="CP054706">
    <property type="protein sequence ID" value="QQK80419.1"/>
    <property type="molecule type" value="Genomic_DNA"/>
</dbReference>
<evidence type="ECO:0000313" key="4">
    <source>
        <dbReference type="EMBL" id="QQK80419.1"/>
    </source>
</evidence>
<name>A0A7T7CFT4_9BACI</name>
<keyword evidence="1" id="KW-0521">NADP</keyword>
<dbReference type="GO" id="GO:0070402">
    <property type="term" value="F:NADPH binding"/>
    <property type="evidence" value="ECO:0007669"/>
    <property type="project" value="TreeGrafter"/>
</dbReference>
<dbReference type="RefSeq" id="WP_200084792.1">
    <property type="nucleotide sequence ID" value="NZ_CP054706.1"/>
</dbReference>
<dbReference type="NCBIfam" id="TIGR02824">
    <property type="entry name" value="quinone_pig3"/>
    <property type="match status" value="1"/>
</dbReference>
<dbReference type="InterPro" id="IPR014189">
    <property type="entry name" value="Quinone_OxRdtase_PIG3"/>
</dbReference>
<evidence type="ECO:0000256" key="2">
    <source>
        <dbReference type="ARBA" id="ARBA00023002"/>
    </source>
</evidence>
<protein>
    <submittedName>
        <fullName evidence="4">NAD(P)H-quinone oxidoreductase</fullName>
    </submittedName>
</protein>
<dbReference type="GO" id="GO:0048038">
    <property type="term" value="F:quinone binding"/>
    <property type="evidence" value="ECO:0007669"/>
    <property type="project" value="TreeGrafter"/>
</dbReference>
<gene>
    <name evidence="4" type="ORF">HUG20_11295</name>
</gene>
<dbReference type="SMART" id="SM00829">
    <property type="entry name" value="PKS_ER"/>
    <property type="match status" value="1"/>
</dbReference>
<reference evidence="4 5" key="1">
    <citation type="submission" date="2020-06" db="EMBL/GenBank/DDBJ databases">
        <title>Genomic analysis of Salicibibacter sp. NKC21-4.</title>
        <authorList>
            <person name="Oh Y.J."/>
        </authorList>
    </citation>
    <scope>NUCLEOTIDE SEQUENCE [LARGE SCALE GENOMIC DNA]</scope>
    <source>
        <strain evidence="4 5">NKC21-4</strain>
    </source>
</reference>
<dbReference type="GO" id="GO:0003960">
    <property type="term" value="F:quinone reductase (NADPH) activity"/>
    <property type="evidence" value="ECO:0007669"/>
    <property type="project" value="TreeGrafter"/>
</dbReference>
<sequence>MKAVLIKDSTHDLYVSDVEDPSCYENDLLIKVIATSINRADLLQRKGQHPPPKGTSNILGLEMSGVIEKKGAGVTDWCVGDHVYALLPGGGYAEKVVIPSDMAMRIPAGLSFEKAAAIPEAFLTAYLNLIQLAQIKEEEYVLIHAGGSGVGTAAIQMAKDIGAKIIATTGSSIKGNHCLSLGADYVINYKDGDFSTKVLDITKGKGVNIIMDFIGASFWEYNLRSISMDGRWILVGSLGGRDVSKVNLGSFLQKRINFFGSTLRSRSLRYKIDLVHRFEKFTDGKFNNGSIVPVIDSVYNLEEVEEAHKRMEQNLNMGKIVLRVSSSRG</sequence>
<dbReference type="Pfam" id="PF00107">
    <property type="entry name" value="ADH_zinc_N"/>
    <property type="match status" value="1"/>
</dbReference>
<dbReference type="Pfam" id="PF08240">
    <property type="entry name" value="ADH_N"/>
    <property type="match status" value="1"/>
</dbReference>
<evidence type="ECO:0000259" key="3">
    <source>
        <dbReference type="SMART" id="SM00829"/>
    </source>
</evidence>
<dbReference type="CDD" id="cd05276">
    <property type="entry name" value="p53_inducible_oxidoreductase"/>
    <property type="match status" value="1"/>
</dbReference>
<dbReference type="InterPro" id="IPR013149">
    <property type="entry name" value="ADH-like_C"/>
</dbReference>
<dbReference type="InterPro" id="IPR011032">
    <property type="entry name" value="GroES-like_sf"/>
</dbReference>